<accession>A0A5J4T4M8</accession>
<evidence type="ECO:0000313" key="2">
    <source>
        <dbReference type="Proteomes" id="UP000324800"/>
    </source>
</evidence>
<reference evidence="1 2" key="1">
    <citation type="submission" date="2019-03" db="EMBL/GenBank/DDBJ databases">
        <title>Single cell metagenomics reveals metabolic interactions within the superorganism composed of flagellate Streblomastix strix and complex community of Bacteroidetes bacteria on its surface.</title>
        <authorList>
            <person name="Treitli S.C."/>
            <person name="Kolisko M."/>
            <person name="Husnik F."/>
            <person name="Keeling P."/>
            <person name="Hampl V."/>
        </authorList>
    </citation>
    <scope>NUCLEOTIDE SEQUENCE [LARGE SCALE GENOMIC DNA]</scope>
    <source>
        <strain evidence="1">ST1C</strain>
    </source>
</reference>
<protein>
    <submittedName>
        <fullName evidence="1">Uncharacterized protein</fullName>
    </submittedName>
</protein>
<gene>
    <name evidence="1" type="ORF">EZS28_051385</name>
</gene>
<dbReference type="Proteomes" id="UP000324800">
    <property type="component" value="Unassembled WGS sequence"/>
</dbReference>
<comment type="caution">
    <text evidence="1">The sequence shown here is derived from an EMBL/GenBank/DDBJ whole genome shotgun (WGS) entry which is preliminary data.</text>
</comment>
<dbReference type="EMBL" id="SNRW01038789">
    <property type="protein sequence ID" value="KAA6353088.1"/>
    <property type="molecule type" value="Genomic_DNA"/>
</dbReference>
<organism evidence="1 2">
    <name type="scientific">Streblomastix strix</name>
    <dbReference type="NCBI Taxonomy" id="222440"/>
    <lineage>
        <taxon>Eukaryota</taxon>
        <taxon>Metamonada</taxon>
        <taxon>Preaxostyla</taxon>
        <taxon>Oxymonadida</taxon>
        <taxon>Streblomastigidae</taxon>
        <taxon>Streblomastix</taxon>
    </lineage>
</organism>
<evidence type="ECO:0000313" key="1">
    <source>
        <dbReference type="EMBL" id="KAA6353088.1"/>
    </source>
</evidence>
<dbReference type="AlphaFoldDB" id="A0A5J4T4M8"/>
<proteinExistence type="predicted"/>
<sequence length="128" mass="14954">MVQGDPLEKKRQIKSLKIETDNISSVFNINRRPIAVPLSKLFDWILKTAENLNLQLHAIHIPRELNKVPDSLTRLATSSDFSHLQEDFEEVRWVLKSCPTIDTVTIKSNRKLKLFNNFKEDYFAMTRD</sequence>
<name>A0A5J4T4M8_9EUKA</name>